<dbReference type="InterPro" id="IPR000477">
    <property type="entry name" value="RT_dom"/>
</dbReference>
<dbReference type="PANTHER" id="PTHR46890">
    <property type="entry name" value="NON-LTR RETROLELEMENT REVERSE TRANSCRIPTASE-LIKE PROTEIN-RELATED"/>
    <property type="match status" value="1"/>
</dbReference>
<proteinExistence type="predicted"/>
<dbReference type="Proteomes" id="UP000818029">
    <property type="component" value="Chromosome D04"/>
</dbReference>
<reference evidence="3" key="2">
    <citation type="submission" date="2025-08" db="UniProtKB">
        <authorList>
            <consortium name="RefSeq"/>
        </authorList>
    </citation>
    <scope>IDENTIFICATION</scope>
</reference>
<dbReference type="Pfam" id="PF00078">
    <property type="entry name" value="RVT_1"/>
    <property type="match status" value="1"/>
</dbReference>
<gene>
    <name evidence="3" type="primary">LOC107898191</name>
</gene>
<dbReference type="KEGG" id="ghi:107898191"/>
<evidence type="ECO:0000259" key="1">
    <source>
        <dbReference type="Pfam" id="PF00078"/>
    </source>
</evidence>
<dbReference type="InterPro" id="IPR052343">
    <property type="entry name" value="Retrotransposon-Effector_Assoc"/>
</dbReference>
<accession>A0A1U8IS09</accession>
<protein>
    <recommendedName>
        <fullName evidence="1">Reverse transcriptase domain-containing protein</fullName>
    </recommendedName>
</protein>
<organism evidence="2 3">
    <name type="scientific">Gossypium hirsutum</name>
    <name type="common">Upland cotton</name>
    <name type="synonym">Gossypium mexicanum</name>
    <dbReference type="NCBI Taxonomy" id="3635"/>
    <lineage>
        <taxon>Eukaryota</taxon>
        <taxon>Viridiplantae</taxon>
        <taxon>Streptophyta</taxon>
        <taxon>Embryophyta</taxon>
        <taxon>Tracheophyta</taxon>
        <taxon>Spermatophyta</taxon>
        <taxon>Magnoliopsida</taxon>
        <taxon>eudicotyledons</taxon>
        <taxon>Gunneridae</taxon>
        <taxon>Pentapetalae</taxon>
        <taxon>rosids</taxon>
        <taxon>malvids</taxon>
        <taxon>Malvales</taxon>
        <taxon>Malvaceae</taxon>
        <taxon>Malvoideae</taxon>
        <taxon>Gossypium</taxon>
    </lineage>
</organism>
<reference evidence="2" key="1">
    <citation type="journal article" date="2020" name="Nat. Genet.">
        <title>Genomic diversifications of five Gossypium allopolyploid species and their impact on cotton improvement.</title>
        <authorList>
            <person name="Chen Z.J."/>
            <person name="Sreedasyam A."/>
            <person name="Ando A."/>
            <person name="Song Q."/>
            <person name="De Santiago L.M."/>
            <person name="Hulse-Kemp A.M."/>
            <person name="Ding M."/>
            <person name="Ye W."/>
            <person name="Kirkbride R.C."/>
            <person name="Jenkins J."/>
            <person name="Plott C."/>
            <person name="Lovell J."/>
            <person name="Lin Y.M."/>
            <person name="Vaughn R."/>
            <person name="Liu B."/>
            <person name="Simpson S."/>
            <person name="Scheffler B.E."/>
            <person name="Wen L."/>
            <person name="Saski C.A."/>
            <person name="Grover C.E."/>
            <person name="Hu G."/>
            <person name="Conover J.L."/>
            <person name="Carlson J.W."/>
            <person name="Shu S."/>
            <person name="Boston L.B."/>
            <person name="Williams M."/>
            <person name="Peterson D.G."/>
            <person name="McGee K."/>
            <person name="Jones D.C."/>
            <person name="Wendel J.F."/>
            <person name="Stelly D.M."/>
            <person name="Grimwood J."/>
            <person name="Schmutz J."/>
        </authorList>
    </citation>
    <scope>NUCLEOTIDE SEQUENCE [LARGE SCALE GENOMIC DNA]</scope>
    <source>
        <strain evidence="2">cv. TM-1</strain>
    </source>
</reference>
<dbReference type="RefSeq" id="XP_016679213.1">
    <property type="nucleotide sequence ID" value="XM_016823724.1"/>
</dbReference>
<evidence type="ECO:0000313" key="3">
    <source>
        <dbReference type="RefSeq" id="XP_016679213.1"/>
    </source>
</evidence>
<dbReference type="STRING" id="3635.A0A1U8IS09"/>
<sequence length="133" mass="15176">MAPFVPVLISNSQSAFFTRLSITNNAMLADDLMQGNGRRHFSPRYALKVDLQKAFDSLQWGFLLSILRAQGFPEKFLKWNEVCLTTPRFSISLNGNLVGFFRGRKGIRQGDPFFPYLLLNVAVINALFKYHTK</sequence>
<evidence type="ECO:0000313" key="2">
    <source>
        <dbReference type="Proteomes" id="UP000818029"/>
    </source>
</evidence>
<dbReference type="GeneID" id="107898191"/>
<feature type="domain" description="Reverse transcriptase" evidence="1">
    <location>
        <begin position="24"/>
        <end position="117"/>
    </location>
</feature>
<name>A0A1U8IS09_GOSHI</name>
<keyword evidence="2" id="KW-1185">Reference proteome</keyword>
<dbReference type="AlphaFoldDB" id="A0A1U8IS09"/>
<dbReference type="PANTHER" id="PTHR46890:SF43">
    <property type="entry name" value="NON-LTR RETROELEMENT REVERSE TRANSCRIPTASE"/>
    <property type="match status" value="1"/>
</dbReference>
<dbReference type="PaxDb" id="3635-A0A1U8IS09"/>
<dbReference type="OrthoDB" id="1001905at2759"/>